<evidence type="ECO:0000313" key="1">
    <source>
        <dbReference type="EMBL" id="RPA88737.1"/>
    </source>
</evidence>
<reference evidence="1 2" key="1">
    <citation type="journal article" date="2018" name="Nat. Ecol. Evol.">
        <title>Pezizomycetes genomes reveal the molecular basis of ectomycorrhizal truffle lifestyle.</title>
        <authorList>
            <person name="Murat C."/>
            <person name="Payen T."/>
            <person name="Noel B."/>
            <person name="Kuo A."/>
            <person name="Morin E."/>
            <person name="Chen J."/>
            <person name="Kohler A."/>
            <person name="Krizsan K."/>
            <person name="Balestrini R."/>
            <person name="Da Silva C."/>
            <person name="Montanini B."/>
            <person name="Hainaut M."/>
            <person name="Levati E."/>
            <person name="Barry K.W."/>
            <person name="Belfiori B."/>
            <person name="Cichocki N."/>
            <person name="Clum A."/>
            <person name="Dockter R.B."/>
            <person name="Fauchery L."/>
            <person name="Guy J."/>
            <person name="Iotti M."/>
            <person name="Le Tacon F."/>
            <person name="Lindquist E.A."/>
            <person name="Lipzen A."/>
            <person name="Malagnac F."/>
            <person name="Mello A."/>
            <person name="Molinier V."/>
            <person name="Miyauchi S."/>
            <person name="Poulain J."/>
            <person name="Riccioni C."/>
            <person name="Rubini A."/>
            <person name="Sitrit Y."/>
            <person name="Splivallo R."/>
            <person name="Traeger S."/>
            <person name="Wang M."/>
            <person name="Zifcakova L."/>
            <person name="Wipf D."/>
            <person name="Zambonelli A."/>
            <person name="Paolocci F."/>
            <person name="Nowrousian M."/>
            <person name="Ottonello S."/>
            <person name="Baldrian P."/>
            <person name="Spatafora J.W."/>
            <person name="Henrissat B."/>
            <person name="Nagy L.G."/>
            <person name="Aury J.M."/>
            <person name="Wincker P."/>
            <person name="Grigoriev I.V."/>
            <person name="Bonfante P."/>
            <person name="Martin F.M."/>
        </authorList>
    </citation>
    <scope>NUCLEOTIDE SEQUENCE [LARGE SCALE GENOMIC DNA]</scope>
    <source>
        <strain evidence="1 2">120613-1</strain>
    </source>
</reference>
<name>A0A3N4ITQ0_9PEZI</name>
<accession>A0A3N4ITQ0</accession>
<protein>
    <submittedName>
        <fullName evidence="1">Uncharacterized protein</fullName>
    </submittedName>
</protein>
<sequence>MYLIVLAAMRTTNHLLISFPVPLIMFPVSGQSKFMDRTFPFAKFIKGKDEVPAIRILYSLGDASLRIGTSLPSKKEVKACSDKYNGDLTVAGTLLPDEQFSTAQPFAGEFLAMRPQLIWYAEGNSSTPARSTFAAQPIKFVEVRYVSVTQGKDLDFDY</sequence>
<dbReference type="STRING" id="1336337.A0A3N4ITQ0"/>
<dbReference type="Proteomes" id="UP000276215">
    <property type="component" value="Unassembled WGS sequence"/>
</dbReference>
<gene>
    <name evidence="1" type="ORF">L873DRAFT_1796494</name>
</gene>
<keyword evidence="2" id="KW-1185">Reference proteome</keyword>
<dbReference type="EMBL" id="ML120692">
    <property type="protein sequence ID" value="RPA88737.1"/>
    <property type="molecule type" value="Genomic_DNA"/>
</dbReference>
<organism evidence="1 2">
    <name type="scientific">Choiromyces venosus 120613-1</name>
    <dbReference type="NCBI Taxonomy" id="1336337"/>
    <lineage>
        <taxon>Eukaryota</taxon>
        <taxon>Fungi</taxon>
        <taxon>Dikarya</taxon>
        <taxon>Ascomycota</taxon>
        <taxon>Pezizomycotina</taxon>
        <taxon>Pezizomycetes</taxon>
        <taxon>Pezizales</taxon>
        <taxon>Tuberaceae</taxon>
        <taxon>Choiromyces</taxon>
    </lineage>
</organism>
<dbReference type="AlphaFoldDB" id="A0A3N4ITQ0"/>
<proteinExistence type="predicted"/>
<evidence type="ECO:0000313" key="2">
    <source>
        <dbReference type="Proteomes" id="UP000276215"/>
    </source>
</evidence>